<accession>A0A8H8DBS8</accession>
<dbReference type="RefSeq" id="XP_067547187.1">
    <property type="nucleotide sequence ID" value="XM_067693469.1"/>
</dbReference>
<proteinExistence type="predicted"/>
<evidence type="ECO:0008006" key="4">
    <source>
        <dbReference type="Google" id="ProtNLM"/>
    </source>
</evidence>
<feature type="chain" id="PRO_5034107133" description="SCP domain-containing protein" evidence="1">
    <location>
        <begin position="18"/>
        <end position="232"/>
    </location>
</feature>
<dbReference type="Proteomes" id="UP000669133">
    <property type="component" value="Unassembled WGS sequence"/>
</dbReference>
<gene>
    <name evidence="2" type="ORF">I9W82_004400</name>
</gene>
<sequence length="232" mass="25921">MMYAIILLVISITFASTQSTVENTSKLTPEMEDALDQIKKEMCHYNQENMLICKDPLSNNYFEFKSELDQQNMEADEALYAAAAQYISNCRFTEDEILKVINARHSLVENKNDQVALGDAFDDYYLSAESQSWWKGLVYRISQGLSTQKGYWDDTKSVLGDSSTKPKSICHVQDTNGLCLIWSNYNTQYLPNGASSDLAGFSDRCIEAGMTAQVRCSMAAESVSIHCVGDSG</sequence>
<reference evidence="2 3" key="1">
    <citation type="submission" date="2020-12" db="EMBL/GenBank/DDBJ databases">
        <title>Effect of drift, selection, and recombination on the evolution of hybrid genomes in Candida yeast pathogens.</title>
        <authorList>
            <person name="Mixao V."/>
            <person name="Ksiezopolska E."/>
            <person name="Saus E."/>
            <person name="Boekhout T."/>
            <person name="Gacser A."/>
            <person name="Gabaldon T."/>
        </authorList>
    </citation>
    <scope>NUCLEOTIDE SEQUENCE [LARGE SCALE GENOMIC DNA]</scope>
    <source>
        <strain evidence="2 3">BP57</strain>
    </source>
</reference>
<comment type="caution">
    <text evidence="2">The sequence shown here is derived from an EMBL/GenBank/DDBJ whole genome shotgun (WGS) entry which is preliminary data.</text>
</comment>
<dbReference type="GeneID" id="93653029"/>
<protein>
    <recommendedName>
        <fullName evidence="4">SCP domain-containing protein</fullName>
    </recommendedName>
</protein>
<keyword evidence="3" id="KW-1185">Reference proteome</keyword>
<evidence type="ECO:0000313" key="2">
    <source>
        <dbReference type="EMBL" id="KAG5418071.1"/>
    </source>
</evidence>
<feature type="signal peptide" evidence="1">
    <location>
        <begin position="1"/>
        <end position="17"/>
    </location>
</feature>
<evidence type="ECO:0000313" key="3">
    <source>
        <dbReference type="Proteomes" id="UP000669133"/>
    </source>
</evidence>
<dbReference type="OrthoDB" id="10585170at2759"/>
<evidence type="ECO:0000256" key="1">
    <source>
        <dbReference type="SAM" id="SignalP"/>
    </source>
</evidence>
<dbReference type="EMBL" id="JAEOAQ010000006">
    <property type="protein sequence ID" value="KAG5418071.1"/>
    <property type="molecule type" value="Genomic_DNA"/>
</dbReference>
<keyword evidence="1" id="KW-0732">Signal</keyword>
<name>A0A8H8DBS8_9ASCO</name>
<organism evidence="2 3">
    <name type="scientific">Candida metapsilosis</name>
    <dbReference type="NCBI Taxonomy" id="273372"/>
    <lineage>
        <taxon>Eukaryota</taxon>
        <taxon>Fungi</taxon>
        <taxon>Dikarya</taxon>
        <taxon>Ascomycota</taxon>
        <taxon>Saccharomycotina</taxon>
        <taxon>Pichiomycetes</taxon>
        <taxon>Debaryomycetaceae</taxon>
        <taxon>Candida/Lodderomyces clade</taxon>
        <taxon>Candida</taxon>
    </lineage>
</organism>
<dbReference type="AlphaFoldDB" id="A0A8H8DBS8"/>